<dbReference type="GO" id="GO:0005882">
    <property type="term" value="C:intermediate filament"/>
    <property type="evidence" value="ECO:0007669"/>
    <property type="project" value="UniProtKB-KW"/>
</dbReference>
<protein>
    <submittedName>
        <fullName evidence="6">Keratin, type I cytoskeletal 13-like</fullName>
    </submittedName>
</protein>
<feature type="coiled-coil region" evidence="4">
    <location>
        <begin position="205"/>
        <end position="243"/>
    </location>
</feature>
<dbReference type="PANTHER" id="PTHR23239">
    <property type="entry name" value="INTERMEDIATE FILAMENT"/>
    <property type="match status" value="1"/>
</dbReference>
<feature type="coiled-coil region" evidence="4">
    <location>
        <begin position="100"/>
        <end position="134"/>
    </location>
</feature>
<accession>A0A3B5KHE5</accession>
<dbReference type="PRINTS" id="PR01248">
    <property type="entry name" value="TYPE1KERATIN"/>
</dbReference>
<dbReference type="Gene3D" id="1.20.5.500">
    <property type="entry name" value="Single helix bin"/>
    <property type="match status" value="1"/>
</dbReference>
<evidence type="ECO:0000313" key="6">
    <source>
        <dbReference type="Ensembl" id="ENSTRUP00000057116.2"/>
    </source>
</evidence>
<dbReference type="OMA" id="KQIRDWY"/>
<feature type="domain" description="IF rod" evidence="5">
    <location>
        <begin position="96"/>
        <end position="406"/>
    </location>
</feature>
<sequence>MHSSLSTGPAHFDTFGRYISREKQVMLTTADQASPFRSKPSSMSFSNISYSHKTMSVYGGAGGRGTRISSSQPSYLATSGGFNLADGLDLHVGANEKATMQNLNDRLASYLEKVRSLEKENDRLDKQIREWYQSRVITSHDYTSFFVTIDDLKDKIRIATKLNAKTVLDIDNAKLAADDFKMKFENELAMRLAVEADTAGLRKVLDNINLARLDLEGQCESLKEEVLMLKRNHEEELALLRSQMGGQVNVAVDASPSTDLNQVMSEIREHYEGVIAKNRKELETWYQTKVAAVEQEVITHTEILVTTRTEIKDLKSTLQRLQIELQSHSSMKASLEGTLAETQARYAAQLGCLQNMVLSLEDQMSQIHANISKTKQEYDILLDLKTRLELEIAEYRRLLDGEDESSKQVVTKVITVVETVVDGRVVQSSKTVDVDVDEIE</sequence>
<dbReference type="FunFam" id="1.20.5.170:FF:000002">
    <property type="entry name" value="Type I keratin KA11"/>
    <property type="match status" value="1"/>
</dbReference>
<dbReference type="Pfam" id="PF00038">
    <property type="entry name" value="Filament"/>
    <property type="match status" value="1"/>
</dbReference>
<evidence type="ECO:0000313" key="7">
    <source>
        <dbReference type="Proteomes" id="UP000005226"/>
    </source>
</evidence>
<dbReference type="Ensembl" id="ENSTRUT00000053854.2">
    <property type="protein sequence ID" value="ENSTRUP00000057116.2"/>
    <property type="gene ID" value="ENSTRUG00000003235.3"/>
</dbReference>
<evidence type="ECO:0000256" key="3">
    <source>
        <dbReference type="ARBA" id="ARBA00023054"/>
    </source>
</evidence>
<evidence type="ECO:0000256" key="1">
    <source>
        <dbReference type="ARBA" id="ARBA00022744"/>
    </source>
</evidence>
<dbReference type="GeneTree" id="ENSGT00950000182969"/>
<dbReference type="Ensembl" id="ENSTRUT00000067708.1">
    <property type="protein sequence ID" value="ENSTRUP00000058950.1"/>
    <property type="gene ID" value="ENSTRUG00000003235.3"/>
</dbReference>
<dbReference type="Gene3D" id="1.20.5.170">
    <property type="match status" value="1"/>
</dbReference>
<organism evidence="6 7">
    <name type="scientific">Takifugu rubripes</name>
    <name type="common">Japanese pufferfish</name>
    <name type="synonym">Fugu rubripes</name>
    <dbReference type="NCBI Taxonomy" id="31033"/>
    <lineage>
        <taxon>Eukaryota</taxon>
        <taxon>Metazoa</taxon>
        <taxon>Chordata</taxon>
        <taxon>Craniata</taxon>
        <taxon>Vertebrata</taxon>
        <taxon>Euteleostomi</taxon>
        <taxon>Actinopterygii</taxon>
        <taxon>Neopterygii</taxon>
        <taxon>Teleostei</taxon>
        <taxon>Neoteleostei</taxon>
        <taxon>Acanthomorphata</taxon>
        <taxon>Eupercaria</taxon>
        <taxon>Tetraodontiformes</taxon>
        <taxon>Tetradontoidea</taxon>
        <taxon>Tetraodontidae</taxon>
        <taxon>Takifugu</taxon>
    </lineage>
</organism>
<keyword evidence="3 4" id="KW-0175">Coiled coil</keyword>
<dbReference type="AlphaFoldDB" id="A0A3B5KHE5"/>
<keyword evidence="1" id="KW-0416">Keratin</keyword>
<evidence type="ECO:0000259" key="5">
    <source>
        <dbReference type="PROSITE" id="PS51842"/>
    </source>
</evidence>
<dbReference type="FunFam" id="1.20.5.500:FF:000001">
    <property type="entry name" value="Type II keratin 23"/>
    <property type="match status" value="1"/>
</dbReference>
<dbReference type="FunFam" id="1.20.5.1160:FF:000002">
    <property type="entry name" value="Type I keratin 10"/>
    <property type="match status" value="1"/>
</dbReference>
<evidence type="ECO:0000256" key="2">
    <source>
        <dbReference type="ARBA" id="ARBA00022754"/>
    </source>
</evidence>
<name>A0A3B5KHE5_TAKRU</name>
<reference evidence="6" key="2">
    <citation type="submission" date="2025-05" db="UniProtKB">
        <authorList>
            <consortium name="Ensembl"/>
        </authorList>
    </citation>
    <scope>IDENTIFICATION</scope>
</reference>
<dbReference type="STRING" id="31033.ENSTRUP00000057116"/>
<keyword evidence="7" id="KW-1185">Reference proteome</keyword>
<dbReference type="SUPFAM" id="SSF64593">
    <property type="entry name" value="Intermediate filament protein, coiled coil region"/>
    <property type="match status" value="2"/>
</dbReference>
<feature type="coiled-coil region" evidence="4">
    <location>
        <begin position="304"/>
        <end position="391"/>
    </location>
</feature>
<dbReference type="Gene3D" id="1.20.5.1160">
    <property type="entry name" value="Vasodilator-stimulated phosphoprotein"/>
    <property type="match status" value="1"/>
</dbReference>
<dbReference type="PROSITE" id="PS51842">
    <property type="entry name" value="IF_ROD_2"/>
    <property type="match status" value="1"/>
</dbReference>
<proteinExistence type="predicted"/>
<dbReference type="InterPro" id="IPR039008">
    <property type="entry name" value="IF_rod_dom"/>
</dbReference>
<dbReference type="PANTHER" id="PTHR23239:SF180">
    <property type="entry name" value="KERATIN, TYPE I CYTOSKELETAL 17"/>
    <property type="match status" value="1"/>
</dbReference>
<dbReference type="GO" id="GO:0005198">
    <property type="term" value="F:structural molecule activity"/>
    <property type="evidence" value="ECO:0007669"/>
    <property type="project" value="InterPro"/>
</dbReference>
<dbReference type="SMART" id="SM01391">
    <property type="entry name" value="Filament"/>
    <property type="match status" value="1"/>
</dbReference>
<keyword evidence="2" id="KW-0403">Intermediate filament</keyword>
<dbReference type="Proteomes" id="UP000005226">
    <property type="component" value="Chromosome 17"/>
</dbReference>
<gene>
    <name evidence="6" type="primary">LOC101066241</name>
</gene>
<dbReference type="InterPro" id="IPR002957">
    <property type="entry name" value="Keratin_I"/>
</dbReference>
<evidence type="ECO:0000256" key="4">
    <source>
        <dbReference type="SAM" id="Coils"/>
    </source>
</evidence>
<reference evidence="6 7" key="1">
    <citation type="journal article" date="2011" name="Genome Biol. Evol.">
        <title>Integration of the genetic map and genome assembly of fugu facilitates insights into distinct features of genome evolution in teleosts and mammals.</title>
        <authorList>
            <person name="Kai W."/>
            <person name="Kikuchi K."/>
            <person name="Tohari S."/>
            <person name="Chew A.K."/>
            <person name="Tay A."/>
            <person name="Fujiwara A."/>
            <person name="Hosoya S."/>
            <person name="Suetake H."/>
            <person name="Naruse K."/>
            <person name="Brenner S."/>
            <person name="Suzuki Y."/>
            <person name="Venkatesh B."/>
        </authorList>
    </citation>
    <scope>NUCLEOTIDE SEQUENCE [LARGE SCALE GENOMIC DNA]</scope>
</reference>